<gene>
    <name evidence="4" type="ORF">DZ860_19265</name>
</gene>
<evidence type="ECO:0000256" key="1">
    <source>
        <dbReference type="ARBA" id="ARBA00022723"/>
    </source>
</evidence>
<evidence type="ECO:0000313" key="5">
    <source>
        <dbReference type="Proteomes" id="UP000273252"/>
    </source>
</evidence>
<comment type="caution">
    <text evidence="4">The sequence shown here is derived from an EMBL/GenBank/DDBJ whole genome shotgun (WGS) entry which is preliminary data.</text>
</comment>
<dbReference type="GO" id="GO:0016791">
    <property type="term" value="F:phosphatase activity"/>
    <property type="evidence" value="ECO:0007669"/>
    <property type="project" value="TreeGrafter"/>
</dbReference>
<dbReference type="Proteomes" id="UP000273252">
    <property type="component" value="Unassembled WGS sequence"/>
</dbReference>
<dbReference type="EMBL" id="QVMU01000025">
    <property type="protein sequence ID" value="RJX67157.1"/>
    <property type="molecule type" value="Genomic_DNA"/>
</dbReference>
<dbReference type="Gene3D" id="3.40.50.1000">
    <property type="entry name" value="HAD superfamily/HAD-like"/>
    <property type="match status" value="1"/>
</dbReference>
<accession>A0A3A6QLE5</accession>
<dbReference type="PANTHER" id="PTHR46470">
    <property type="entry name" value="N-ACYLNEURAMINATE-9-PHOSPHATASE"/>
    <property type="match status" value="1"/>
</dbReference>
<dbReference type="PANTHER" id="PTHR46470:SF2">
    <property type="entry name" value="GLYCERALDEHYDE 3-PHOSPHATE PHOSPHATASE"/>
    <property type="match status" value="1"/>
</dbReference>
<dbReference type="InterPro" id="IPR036412">
    <property type="entry name" value="HAD-like_sf"/>
</dbReference>
<organism evidence="4 5">
    <name type="scientific">Vibrio sinensis</name>
    <dbReference type="NCBI Taxonomy" id="2302434"/>
    <lineage>
        <taxon>Bacteria</taxon>
        <taxon>Pseudomonadati</taxon>
        <taxon>Pseudomonadota</taxon>
        <taxon>Gammaproteobacteria</taxon>
        <taxon>Vibrionales</taxon>
        <taxon>Vibrionaceae</taxon>
        <taxon>Vibrio</taxon>
    </lineage>
</organism>
<dbReference type="AlphaFoldDB" id="A0A3A6QLE5"/>
<dbReference type="OrthoDB" id="6196267at2"/>
<keyword evidence="1" id="KW-0479">Metal-binding</keyword>
<protein>
    <submittedName>
        <fullName evidence="4">HAD family hydrolase</fullName>
    </submittedName>
</protein>
<reference evidence="4 5" key="1">
    <citation type="submission" date="2018-08" db="EMBL/GenBank/DDBJ databases">
        <title>Vibrio isolated from the Eastern China Marginal Seas.</title>
        <authorList>
            <person name="Li Y."/>
        </authorList>
    </citation>
    <scope>NUCLEOTIDE SEQUENCE [LARGE SCALE GENOMIC DNA]</scope>
    <source>
        <strain evidence="4 5">BEI233</strain>
    </source>
</reference>
<dbReference type="InterPro" id="IPR051400">
    <property type="entry name" value="HAD-like_hydrolase"/>
</dbReference>
<dbReference type="Pfam" id="PF00702">
    <property type="entry name" value="Hydrolase"/>
    <property type="match status" value="1"/>
</dbReference>
<keyword evidence="5" id="KW-1185">Reference proteome</keyword>
<name>A0A3A6QLE5_9VIBR</name>
<proteinExistence type="predicted"/>
<dbReference type="GO" id="GO:0046872">
    <property type="term" value="F:metal ion binding"/>
    <property type="evidence" value="ECO:0007669"/>
    <property type="project" value="UniProtKB-KW"/>
</dbReference>
<evidence type="ECO:0000256" key="3">
    <source>
        <dbReference type="ARBA" id="ARBA00022842"/>
    </source>
</evidence>
<dbReference type="InterPro" id="IPR023214">
    <property type="entry name" value="HAD_sf"/>
</dbReference>
<dbReference type="RefSeq" id="WP_120034394.1">
    <property type="nucleotide sequence ID" value="NZ_QVMU01000025.1"/>
</dbReference>
<sequence length="166" mass="18369">MANIYLFDWGNTLMVDFPVQNGKMCEWRDVQAVDGASELLAKLVKHSDIYIATNAADSSSNEIKAAFDRVDLAQYIDGYFCKANLGIGKGTPEFFHRILKELNVCASSVTMIGDSFDDDIAPALSVGIQAIWLNTNSINLPLSDSIVQVKRLKDICFYVELSHAKL</sequence>
<keyword evidence="3" id="KW-0460">Magnesium</keyword>
<dbReference type="SUPFAM" id="SSF56784">
    <property type="entry name" value="HAD-like"/>
    <property type="match status" value="1"/>
</dbReference>
<keyword evidence="2 4" id="KW-0378">Hydrolase</keyword>
<evidence type="ECO:0000313" key="4">
    <source>
        <dbReference type="EMBL" id="RJX67157.1"/>
    </source>
</evidence>
<evidence type="ECO:0000256" key="2">
    <source>
        <dbReference type="ARBA" id="ARBA00022801"/>
    </source>
</evidence>